<evidence type="ECO:0000313" key="6">
    <source>
        <dbReference type="EMBL" id="TCV99454.1"/>
    </source>
</evidence>
<evidence type="ECO:0000256" key="4">
    <source>
        <dbReference type="ARBA" id="ARBA00023163"/>
    </source>
</evidence>
<dbReference type="Pfam" id="PF13377">
    <property type="entry name" value="Peripla_BP_3"/>
    <property type="match status" value="1"/>
</dbReference>
<evidence type="ECO:0000313" key="7">
    <source>
        <dbReference type="Proteomes" id="UP000295515"/>
    </source>
</evidence>
<dbReference type="Pfam" id="PF00356">
    <property type="entry name" value="LacI"/>
    <property type="match status" value="1"/>
</dbReference>
<keyword evidence="7" id="KW-1185">Reference proteome</keyword>
<keyword evidence="2" id="KW-0805">Transcription regulation</keyword>
<dbReference type="GeneID" id="98915321"/>
<gene>
    <name evidence="6" type="ORF">EDD60_10936</name>
</gene>
<protein>
    <submittedName>
        <fullName evidence="6">LacI family transcriptional regulator</fullName>
    </submittedName>
</protein>
<dbReference type="SMART" id="SM00354">
    <property type="entry name" value="HTH_LACI"/>
    <property type="match status" value="1"/>
</dbReference>
<sequence length="329" mass="37375">MKITLKQIAKDCDVSVTTVSRVLNHTGRISTKTRQKILAYVEKQETILYTQNFSRKTIGLITPNIRNEYYSAMISAIEDYFFKRNYSVILHITSKSKQKTIEAFDDLVYRHVAGIIYIGGPQKYYYADDLNQISLVCIEHNPLIDQACDSLITIDHDAGGYLATQELIKRGCQRILFLANEGMLLEKQGRFSGYIRALEDAHLEYQKELVFVSPSFKFGIMEAKNAIHYLSTKSIEFDGVFATTDWRGYGVIAALNELHVDIPHQVQVIGYDNISISKYSLPSLSTIQVDYEMIASLASQHLDALMNHQAIDSPMTVVPLHFIKRNSTK</sequence>
<feature type="domain" description="HTH lacI-type" evidence="5">
    <location>
        <begin position="3"/>
        <end position="43"/>
    </location>
</feature>
<dbReference type="EMBL" id="SMCQ01000009">
    <property type="protein sequence ID" value="TCV99454.1"/>
    <property type="molecule type" value="Genomic_DNA"/>
</dbReference>
<dbReference type="InterPro" id="IPR028082">
    <property type="entry name" value="Peripla_BP_I"/>
</dbReference>
<dbReference type="SUPFAM" id="SSF53822">
    <property type="entry name" value="Periplasmic binding protein-like I"/>
    <property type="match status" value="1"/>
</dbReference>
<dbReference type="PANTHER" id="PTHR30146:SF95">
    <property type="entry name" value="RIBOSE OPERON REPRESSOR"/>
    <property type="match status" value="1"/>
</dbReference>
<dbReference type="Proteomes" id="UP000295515">
    <property type="component" value="Unassembled WGS sequence"/>
</dbReference>
<dbReference type="Gene3D" id="3.40.50.2300">
    <property type="match status" value="2"/>
</dbReference>
<dbReference type="InterPro" id="IPR010982">
    <property type="entry name" value="Lambda_DNA-bd_dom_sf"/>
</dbReference>
<proteinExistence type="predicted"/>
<dbReference type="GO" id="GO:0003700">
    <property type="term" value="F:DNA-binding transcription factor activity"/>
    <property type="evidence" value="ECO:0007669"/>
    <property type="project" value="TreeGrafter"/>
</dbReference>
<evidence type="ECO:0000256" key="3">
    <source>
        <dbReference type="ARBA" id="ARBA00023125"/>
    </source>
</evidence>
<dbReference type="InterPro" id="IPR046335">
    <property type="entry name" value="LacI/GalR-like_sensor"/>
</dbReference>
<dbReference type="AlphaFoldDB" id="A0A4R3Z2Q2"/>
<dbReference type="CDD" id="cd01392">
    <property type="entry name" value="HTH_LacI"/>
    <property type="match status" value="1"/>
</dbReference>
<evidence type="ECO:0000256" key="2">
    <source>
        <dbReference type="ARBA" id="ARBA00023015"/>
    </source>
</evidence>
<comment type="caution">
    <text evidence="6">The sequence shown here is derived from an EMBL/GenBank/DDBJ whole genome shotgun (WGS) entry which is preliminary data.</text>
</comment>
<keyword evidence="1" id="KW-0678">Repressor</keyword>
<keyword evidence="3" id="KW-0238">DNA-binding</keyword>
<dbReference type="PROSITE" id="PS50932">
    <property type="entry name" value="HTH_LACI_2"/>
    <property type="match status" value="1"/>
</dbReference>
<dbReference type="Gene3D" id="1.10.260.40">
    <property type="entry name" value="lambda repressor-like DNA-binding domains"/>
    <property type="match status" value="1"/>
</dbReference>
<dbReference type="InterPro" id="IPR000843">
    <property type="entry name" value="HTH_LacI"/>
</dbReference>
<keyword evidence="4" id="KW-0804">Transcription</keyword>
<dbReference type="RefSeq" id="WP_066445919.1">
    <property type="nucleotide sequence ID" value="NZ_JANKBF010000005.1"/>
</dbReference>
<name>A0A4R3Z2Q2_9FIRM</name>
<dbReference type="GO" id="GO:0000976">
    <property type="term" value="F:transcription cis-regulatory region binding"/>
    <property type="evidence" value="ECO:0007669"/>
    <property type="project" value="TreeGrafter"/>
</dbReference>
<dbReference type="SUPFAM" id="SSF47413">
    <property type="entry name" value="lambda repressor-like DNA-binding domains"/>
    <property type="match status" value="1"/>
</dbReference>
<evidence type="ECO:0000259" key="5">
    <source>
        <dbReference type="PROSITE" id="PS50932"/>
    </source>
</evidence>
<evidence type="ECO:0000256" key="1">
    <source>
        <dbReference type="ARBA" id="ARBA00022491"/>
    </source>
</evidence>
<organism evidence="6 7">
    <name type="scientific">Longibaculum muris</name>
    <dbReference type="NCBI Taxonomy" id="1796628"/>
    <lineage>
        <taxon>Bacteria</taxon>
        <taxon>Bacillati</taxon>
        <taxon>Bacillota</taxon>
        <taxon>Erysipelotrichia</taxon>
        <taxon>Erysipelotrichales</taxon>
        <taxon>Coprobacillaceae</taxon>
        <taxon>Longibaculum</taxon>
    </lineage>
</organism>
<dbReference type="PANTHER" id="PTHR30146">
    <property type="entry name" value="LACI-RELATED TRANSCRIPTIONAL REPRESSOR"/>
    <property type="match status" value="1"/>
</dbReference>
<reference evidence="6 7" key="1">
    <citation type="submission" date="2019-03" db="EMBL/GenBank/DDBJ databases">
        <title>Genomic Encyclopedia of Type Strains, Phase IV (KMG-IV): sequencing the most valuable type-strain genomes for metagenomic binning, comparative biology and taxonomic classification.</title>
        <authorList>
            <person name="Goeker M."/>
        </authorList>
    </citation>
    <scope>NUCLEOTIDE SEQUENCE [LARGE SCALE GENOMIC DNA]</scope>
    <source>
        <strain evidence="6 7">DSM 29487</strain>
    </source>
</reference>
<accession>A0A4R3Z2Q2</accession>